<gene>
    <name evidence="7" type="primary">TRMT2B-L</name>
    <name evidence="7" type="ORF">Hamer_G019060</name>
</gene>
<reference evidence="7" key="1">
    <citation type="journal article" date="2021" name="Sci. Adv.">
        <title>The American lobster genome reveals insights on longevity, neural, and immune adaptations.</title>
        <authorList>
            <person name="Polinski J.M."/>
            <person name="Zimin A.V."/>
            <person name="Clark K.F."/>
            <person name="Kohn A.B."/>
            <person name="Sadowski N."/>
            <person name="Timp W."/>
            <person name="Ptitsyn A."/>
            <person name="Khanna P."/>
            <person name="Romanova D.Y."/>
            <person name="Williams P."/>
            <person name="Greenwood S.J."/>
            <person name="Moroz L.L."/>
            <person name="Walt D.R."/>
            <person name="Bodnar A.G."/>
        </authorList>
    </citation>
    <scope>NUCLEOTIDE SEQUENCE</scope>
    <source>
        <strain evidence="7">GMGI-L3</strain>
    </source>
</reference>
<dbReference type="InterPro" id="IPR010280">
    <property type="entry name" value="U5_MeTrfase_fam"/>
</dbReference>
<dbReference type="InterPro" id="IPR025714">
    <property type="entry name" value="Methyltranfer_dom"/>
</dbReference>
<keyword evidence="2 4" id="KW-0808">Transferase</keyword>
<dbReference type="Pfam" id="PF13847">
    <property type="entry name" value="Methyltransf_31"/>
    <property type="match status" value="1"/>
</dbReference>
<dbReference type="CDD" id="cd02440">
    <property type="entry name" value="AdoMet_MTases"/>
    <property type="match status" value="1"/>
</dbReference>
<dbReference type="GO" id="GO:0006396">
    <property type="term" value="P:RNA processing"/>
    <property type="evidence" value="ECO:0007669"/>
    <property type="project" value="InterPro"/>
</dbReference>
<dbReference type="EMBL" id="JAHLQT010021370">
    <property type="protein sequence ID" value="KAG7167660.1"/>
    <property type="molecule type" value="Genomic_DNA"/>
</dbReference>
<keyword evidence="3 4" id="KW-0949">S-adenosyl-L-methionine</keyword>
<feature type="binding site" evidence="4">
    <location>
        <position position="344"/>
    </location>
    <ligand>
        <name>S-adenosyl-L-methionine</name>
        <dbReference type="ChEBI" id="CHEBI:59789"/>
    </ligand>
</feature>
<comment type="similarity">
    <text evidence="4">Belongs to the class I-like SAM-binding methyltransferase superfamily. RNA M5U methyltransferase family.</text>
</comment>
<dbReference type="PROSITE" id="PS51687">
    <property type="entry name" value="SAM_MT_RNA_M5U"/>
    <property type="match status" value="1"/>
</dbReference>
<feature type="active site" description="Nucleophile" evidence="4">
    <location>
        <position position="472"/>
    </location>
</feature>
<feature type="binding site" evidence="4">
    <location>
        <position position="394"/>
    </location>
    <ligand>
        <name>S-adenosyl-L-methionine</name>
        <dbReference type="ChEBI" id="CHEBI:59789"/>
    </ligand>
</feature>
<dbReference type="GO" id="GO:0008173">
    <property type="term" value="F:RNA methyltransferase activity"/>
    <property type="evidence" value="ECO:0007669"/>
    <property type="project" value="InterPro"/>
</dbReference>
<dbReference type="GO" id="GO:0032259">
    <property type="term" value="P:methylation"/>
    <property type="evidence" value="ECO:0007669"/>
    <property type="project" value="UniProtKB-KW"/>
</dbReference>
<dbReference type="InterPro" id="IPR030391">
    <property type="entry name" value="MeTrfase_TrmA_CS"/>
</dbReference>
<protein>
    <submittedName>
        <fullName evidence="7">tRNA (Uracil(54)-C(5))-methyltransferase-like</fullName>
    </submittedName>
</protein>
<evidence type="ECO:0000256" key="4">
    <source>
        <dbReference type="PROSITE-ProRule" id="PRU01024"/>
    </source>
</evidence>
<comment type="caution">
    <text evidence="4">Lacks conserved residue(s) required for the propagation of feature annotation.</text>
</comment>
<feature type="compositionally biased region" description="Basic residues" evidence="5">
    <location>
        <begin position="79"/>
        <end position="92"/>
    </location>
</feature>
<comment type="caution">
    <text evidence="7">The sequence shown here is derived from an EMBL/GenBank/DDBJ whole genome shotgun (WGS) entry which is preliminary data.</text>
</comment>
<dbReference type="OrthoDB" id="10250660at2759"/>
<dbReference type="AlphaFoldDB" id="A0A8J5MX19"/>
<organism evidence="7 8">
    <name type="scientific">Homarus americanus</name>
    <name type="common">American lobster</name>
    <dbReference type="NCBI Taxonomy" id="6706"/>
    <lineage>
        <taxon>Eukaryota</taxon>
        <taxon>Metazoa</taxon>
        <taxon>Ecdysozoa</taxon>
        <taxon>Arthropoda</taxon>
        <taxon>Crustacea</taxon>
        <taxon>Multicrustacea</taxon>
        <taxon>Malacostraca</taxon>
        <taxon>Eumalacostraca</taxon>
        <taxon>Eucarida</taxon>
        <taxon>Decapoda</taxon>
        <taxon>Pleocyemata</taxon>
        <taxon>Astacidea</taxon>
        <taxon>Nephropoidea</taxon>
        <taxon>Nephropidae</taxon>
        <taxon>Homarus</taxon>
    </lineage>
</organism>
<keyword evidence="8" id="KW-1185">Reference proteome</keyword>
<evidence type="ECO:0000256" key="2">
    <source>
        <dbReference type="ARBA" id="ARBA00022679"/>
    </source>
</evidence>
<evidence type="ECO:0000256" key="5">
    <source>
        <dbReference type="SAM" id="MobiDB-lite"/>
    </source>
</evidence>
<dbReference type="GO" id="GO:0003723">
    <property type="term" value="F:RNA binding"/>
    <property type="evidence" value="ECO:0007669"/>
    <property type="project" value="TreeGrafter"/>
</dbReference>
<dbReference type="InterPro" id="IPR045850">
    <property type="entry name" value="TRM2_met"/>
</dbReference>
<sequence length="529" mass="59575">MLRRLGQCPFLLISRGIRGQVCSGAKPRRRSVPLEQQISDELRFPLVDDQLQRLVKESNLKQHKDDRPQKTRQKEPQKIKSKNNLKKIKPRRNTPLTSPVTCEDQHQLLAQVVTPLCQVPYYQQLKMKEHQTQKVLQVLSKRLTEVRAPVVRTVRGLPCPLEPTRPSPDLIAYRNKDEFGIRTGVDGDPKTVGFFVGRPSDPLMVCVPPTYLINMKESHKFIVQSFQNYIRQSAHDACHQFDDGGIWRNITVRSTQSGDKMACVVIHPQQLPAEGIQEVMEDLRRYFFEGEGSECELDSLYLQACKHTRCTREQAPLQLVAGKEHITETCCDLTFQISPDAFFQINTRGAEVLYRTLQEIAEVSPITTLLDICCGTGTISLVMAPHVRGTVGIDEITGAIEDAKKNAYNNSISNTTFIQGKAEKILPKLTQTLRNCADVVAVVNPARAGLHPSVIQTIRQCEAINKLIYISCKPDGFAMENFVSLGSTRSTGVKKDHSAPFVPRYAVPVDMFPHTDHVELVLLFDRVTN</sequence>
<name>A0A8J5MX19_HOMAM</name>
<dbReference type="PANTHER" id="PTHR45904:SF1">
    <property type="entry name" value="TRNA (URACIL-5-)-METHYLTRANSFERASE HOMOLOG B"/>
    <property type="match status" value="1"/>
</dbReference>
<accession>A0A8J5MX19</accession>
<evidence type="ECO:0000313" key="8">
    <source>
        <dbReference type="Proteomes" id="UP000747542"/>
    </source>
</evidence>
<feature type="region of interest" description="Disordered" evidence="5">
    <location>
        <begin position="57"/>
        <end position="99"/>
    </location>
</feature>
<dbReference type="PANTHER" id="PTHR45904">
    <property type="entry name" value="TRNA (URACIL-5-)-METHYLTRANSFERASE"/>
    <property type="match status" value="1"/>
</dbReference>
<dbReference type="PROSITE" id="PS01231">
    <property type="entry name" value="TRMA_2"/>
    <property type="match status" value="1"/>
</dbReference>
<evidence type="ECO:0000256" key="3">
    <source>
        <dbReference type="ARBA" id="ARBA00022691"/>
    </source>
</evidence>
<feature type="domain" description="Methyltransferase" evidence="6">
    <location>
        <begin position="367"/>
        <end position="470"/>
    </location>
</feature>
<proteinExistence type="inferred from homology"/>
<feature type="binding site" evidence="4">
    <location>
        <position position="444"/>
    </location>
    <ligand>
        <name>S-adenosyl-L-methionine</name>
        <dbReference type="ChEBI" id="CHEBI:59789"/>
    </ligand>
</feature>
<evidence type="ECO:0000259" key="6">
    <source>
        <dbReference type="Pfam" id="PF13847"/>
    </source>
</evidence>
<feature type="compositionally biased region" description="Basic and acidic residues" evidence="5">
    <location>
        <begin position="57"/>
        <end position="78"/>
    </location>
</feature>
<keyword evidence="1 4" id="KW-0489">Methyltransferase</keyword>
<evidence type="ECO:0000256" key="1">
    <source>
        <dbReference type="ARBA" id="ARBA00022603"/>
    </source>
</evidence>
<dbReference type="Proteomes" id="UP000747542">
    <property type="component" value="Unassembled WGS sequence"/>
</dbReference>
<evidence type="ECO:0000313" key="7">
    <source>
        <dbReference type="EMBL" id="KAG7167660.1"/>
    </source>
</evidence>